<evidence type="ECO:0000313" key="1">
    <source>
        <dbReference type="EMBL" id="QKJ33150.1"/>
    </source>
</evidence>
<dbReference type="EMBL" id="CP054139">
    <property type="protein sequence ID" value="QKJ33150.1"/>
    <property type="molecule type" value="Genomic_DNA"/>
</dbReference>
<keyword evidence="2" id="KW-1185">Reference proteome</keyword>
<dbReference type="AlphaFoldDB" id="A0A7D4QP90"/>
<dbReference type="SUPFAM" id="SSF48452">
    <property type="entry name" value="TPR-like"/>
    <property type="match status" value="1"/>
</dbReference>
<dbReference type="InterPro" id="IPR041662">
    <property type="entry name" value="SusD-like_2"/>
</dbReference>
<name>A0A7D4QP90_9SPHI</name>
<keyword evidence="1" id="KW-0449">Lipoprotein</keyword>
<dbReference type="Proteomes" id="UP000505355">
    <property type="component" value="Chromosome"/>
</dbReference>
<dbReference type="InterPro" id="IPR011990">
    <property type="entry name" value="TPR-like_helical_dom_sf"/>
</dbReference>
<reference evidence="1 2" key="1">
    <citation type="submission" date="2020-05" db="EMBL/GenBank/DDBJ databases">
        <title>Mucilaginibacter mali sp. nov.</title>
        <authorList>
            <person name="Kim H.S."/>
            <person name="Lee K.C."/>
            <person name="Suh M.K."/>
            <person name="Kim J.-S."/>
            <person name="Han K.-I."/>
            <person name="Eom M.K."/>
            <person name="Shin Y.K."/>
            <person name="Lee J.-S."/>
        </authorList>
    </citation>
    <scope>NUCLEOTIDE SEQUENCE [LARGE SCALE GENOMIC DNA]</scope>
    <source>
        <strain evidence="1 2">G2-14</strain>
    </source>
</reference>
<sequence>MLLAAGLTIATSSCKKDFQTTNTNPNGVVAALPENLLQPALYDVVSRNNTRALRLTHELMQVHVTVSDGDDIQRYLVRPSESDYEWTNWYIQLNNFRDMYNKAVTLKQTTYQGIALICDAYVSSLLTDTFGDVPYFDAVKGQDGTLQPKFDKQQDIYADLFKKLEAANTLLATGTALTDDQLTLDPMYGKQLGAGQSAATIASWRKFGNSLYLRLLMRASGRPESNAIAKIKEMINTSPANYPIISSNTESAIIKYTGSTVPLINPFYTYRDFDFTTGNSMTEFFINTLNNWNDPRRAKWASTVAGGTYLGVPSGFPRGQVPERQSAYLTTLKVEPLLGNILSYAEVQFILAEAALKGYITGDPATYYNNGVTNAITMWGLTVPANYFSNPALAWNPAGVTEAKLEQIMLQKYYTFFFTDFQSWYEYRRTGHPALPKGSGLLNGGLMPSRLYYPVFTQSFNPANYAAAVATQGADDLNTKVWWNK</sequence>
<proteinExistence type="predicted"/>
<dbReference type="Gene3D" id="1.25.40.390">
    <property type="match status" value="1"/>
</dbReference>
<accession>A0A7D4QP90</accession>
<organism evidence="1 2">
    <name type="scientific">Mucilaginibacter mali</name>
    <dbReference type="NCBI Taxonomy" id="2740462"/>
    <lineage>
        <taxon>Bacteria</taxon>
        <taxon>Pseudomonadati</taxon>
        <taxon>Bacteroidota</taxon>
        <taxon>Sphingobacteriia</taxon>
        <taxon>Sphingobacteriales</taxon>
        <taxon>Sphingobacteriaceae</taxon>
        <taxon>Mucilaginibacter</taxon>
    </lineage>
</organism>
<evidence type="ECO:0000313" key="2">
    <source>
        <dbReference type="Proteomes" id="UP000505355"/>
    </source>
</evidence>
<dbReference type="KEGG" id="mmab:HQ865_13000"/>
<protein>
    <submittedName>
        <fullName evidence="1">SusD/RagB family nutrient-binding outer membrane lipoprotein</fullName>
    </submittedName>
</protein>
<gene>
    <name evidence="1" type="ORF">HQ865_13000</name>
</gene>
<dbReference type="Pfam" id="PF12771">
    <property type="entry name" value="SusD-like_2"/>
    <property type="match status" value="1"/>
</dbReference>